<gene>
    <name evidence="2" type="ORF">GIY23_02375</name>
</gene>
<dbReference type="InterPro" id="IPR007995">
    <property type="entry name" value="DUF742"/>
</dbReference>
<reference evidence="3" key="1">
    <citation type="submission" date="2019-11" db="EMBL/GenBank/DDBJ databases">
        <title>The complete genome sequence of Saccharopolyspora sp. E2A.</title>
        <authorList>
            <person name="Zhang G."/>
        </authorList>
    </citation>
    <scope>NUCLEOTIDE SEQUENCE [LARGE SCALE GENOMIC DNA]</scope>
    <source>
        <strain evidence="3">E2A</strain>
    </source>
</reference>
<feature type="compositionally biased region" description="Basic and acidic residues" evidence="1">
    <location>
        <begin position="75"/>
        <end position="85"/>
    </location>
</feature>
<keyword evidence="3" id="KW-1185">Reference proteome</keyword>
<name>A0A5Q3QAQ7_9PSEU</name>
<dbReference type="Pfam" id="PF05331">
    <property type="entry name" value="DUF742"/>
    <property type="match status" value="1"/>
</dbReference>
<evidence type="ECO:0000313" key="3">
    <source>
        <dbReference type="Proteomes" id="UP000371041"/>
    </source>
</evidence>
<dbReference type="AlphaFoldDB" id="A0A5Q3QAQ7"/>
<sequence>MTSGPDPNWDGDLYRLYQQRGDADAWQDDFVEAAGDQARGQDPWSNAYGADYRSGEYGRSLFGGPGADLIGSGRSSDRASADRSARRGTPSGGGPPSISQPLPPVSQSMPSISASMPTLGAQQAPAPDASNDTGSLVRPYARTRGRTRTEYDLAIETLVSTSVRGRDQSSPATPEHRSIVGLCEEARSVAEIAAHLRLPLGVVRVLIGDMAGLGLVLIHESGMVVGDRPSMEFLERVLSGLRRL</sequence>
<proteinExistence type="predicted"/>
<evidence type="ECO:0000313" key="2">
    <source>
        <dbReference type="EMBL" id="QGK68555.1"/>
    </source>
</evidence>
<accession>A0A5Q3QAQ7</accession>
<dbReference type="EMBL" id="CP045929">
    <property type="protein sequence ID" value="QGK68555.1"/>
    <property type="molecule type" value="Genomic_DNA"/>
</dbReference>
<organism evidence="2 3">
    <name type="scientific">Allosaccharopolyspora coralli</name>
    <dbReference type="NCBI Taxonomy" id="2665642"/>
    <lineage>
        <taxon>Bacteria</taxon>
        <taxon>Bacillati</taxon>
        <taxon>Actinomycetota</taxon>
        <taxon>Actinomycetes</taxon>
        <taxon>Pseudonocardiales</taxon>
        <taxon>Pseudonocardiaceae</taxon>
        <taxon>Allosaccharopolyspora</taxon>
    </lineage>
</organism>
<dbReference type="PANTHER" id="PTHR36221:SF1">
    <property type="entry name" value="DUF742 DOMAIN-CONTAINING PROTEIN"/>
    <property type="match status" value="1"/>
</dbReference>
<feature type="compositionally biased region" description="Low complexity" evidence="1">
    <location>
        <begin position="96"/>
        <end position="108"/>
    </location>
</feature>
<evidence type="ECO:0000256" key="1">
    <source>
        <dbReference type="SAM" id="MobiDB-lite"/>
    </source>
</evidence>
<dbReference type="Proteomes" id="UP000371041">
    <property type="component" value="Chromosome"/>
</dbReference>
<dbReference type="PANTHER" id="PTHR36221">
    <property type="entry name" value="DUF742 DOMAIN-CONTAINING PROTEIN"/>
    <property type="match status" value="1"/>
</dbReference>
<dbReference type="KEGG" id="sace:GIY23_02375"/>
<feature type="region of interest" description="Disordered" evidence="1">
    <location>
        <begin position="55"/>
        <end position="143"/>
    </location>
</feature>
<protein>
    <submittedName>
        <fullName evidence="2">DUF742 domain-containing protein</fullName>
    </submittedName>
</protein>